<dbReference type="Gene3D" id="3.40.50.300">
    <property type="entry name" value="P-loop containing nucleotide triphosphate hydrolases"/>
    <property type="match status" value="1"/>
</dbReference>
<dbReference type="InterPro" id="IPR027417">
    <property type="entry name" value="P-loop_NTPase"/>
</dbReference>
<dbReference type="Proteomes" id="UP000515561">
    <property type="component" value="Chromosome"/>
</dbReference>
<dbReference type="Pfam" id="PF07728">
    <property type="entry name" value="AAA_5"/>
    <property type="match status" value="1"/>
</dbReference>
<dbReference type="EMBL" id="AP023367">
    <property type="protein sequence ID" value="BCJ92819.1"/>
    <property type="molecule type" value="Genomic_DNA"/>
</dbReference>
<proteinExistence type="predicted"/>
<dbReference type="AlphaFoldDB" id="A0A6S6QUR3"/>
<dbReference type="RefSeq" id="WP_184094632.1">
    <property type="nucleotide sequence ID" value="NZ_AP023367.1"/>
</dbReference>
<keyword evidence="2" id="KW-1185">Reference proteome</keyword>
<dbReference type="GO" id="GO:0005524">
    <property type="term" value="F:ATP binding"/>
    <property type="evidence" value="ECO:0007669"/>
    <property type="project" value="InterPro"/>
</dbReference>
<evidence type="ECO:0000313" key="1">
    <source>
        <dbReference type="EMBL" id="BCJ92819.1"/>
    </source>
</evidence>
<organism evidence="1 2">
    <name type="scientific">Anaerocolumna cellulosilytica</name>
    <dbReference type="NCBI Taxonomy" id="433286"/>
    <lineage>
        <taxon>Bacteria</taxon>
        <taxon>Bacillati</taxon>
        <taxon>Bacillota</taxon>
        <taxon>Clostridia</taxon>
        <taxon>Lachnospirales</taxon>
        <taxon>Lachnospiraceae</taxon>
        <taxon>Anaerocolumna</taxon>
    </lineage>
</organism>
<accession>A0A6S6QUR3</accession>
<dbReference type="SUPFAM" id="SSF52540">
    <property type="entry name" value="P-loop containing nucleoside triphosphate hydrolases"/>
    <property type="match status" value="1"/>
</dbReference>
<dbReference type="InterPro" id="IPR011704">
    <property type="entry name" value="ATPase_dyneun-rel_AAA"/>
</dbReference>
<gene>
    <name evidence="1" type="ORF">acsn021_03880</name>
</gene>
<evidence type="ECO:0000313" key="2">
    <source>
        <dbReference type="Proteomes" id="UP000515561"/>
    </source>
</evidence>
<dbReference type="KEGG" id="acel:acsn021_03880"/>
<sequence>MSVYLARIEHINDYFNIRPVMELIEGGFVEVDAGKFGQYGTITISAIYGQVSDSPFIQEQKYVMLTISDSELASLEQTYTGSKIKAVDYISKVKPVDSFGIREVIKLPKGFTSNTYSEWGNDTILDIMQPITNSVYLSDENSVFGPFSWKVTPDGGYKFSPNAIESDPYVISEYLISDFEEPIYTFDAAKRTTDLYYGRERHILKNDNLPEKSSYIDCIDDIGLKEFVGRLLSQNAETRKAKKEIRDAVVELPIEVMSEQRRNRILELAKNGDLADQTINLIPSVVLENKDSLEKIAQVILDNSNYMEKLYPVVKEQEEYNSIIEKIEVEKKTKQQELDVLKNEIQKLQDAGNEELTINSSEVQKLVSEKDELQRKLEAYKDFENLSDKVYKLNGEVEDTQNQYNMLLSMKNTLSTDIEQKVREAYSSFAFDGAISSLMLQEAANFEKSKNVKRTEALVATLQTVESYSDISNPVDLVNFVHKELTEKGKRNISKNDVANILICMAQGFLTVLAGEPGTGKTSLVSLIANILGLPNGEYNRYSEIAVEKGWTSRRDLIGYYNPLTKSFDASNKGLFSALSVLNEEKKNNIDDFPYVVLLDEANLSQMEHYWADFMSLCDFDKMNRRICLCEDYEYLISDTLRFMATINLDHTTEILSPRLIDRAWIIMLHSTDVDIEDFEVRSDIGKYPLIQYEAFKRIKNSEFWENQKLDTAITDKFNKIRVCFQDIGISFSPRIIGMIKKYCLSSKGVFDTSENVYCALDYAVLQKVLPIINGYGEDYHVFLEKLMVECDQNTMPKCYEMIQSIIKKGNLNMQYYQFFAR</sequence>
<name>A0A6S6QUR3_9FIRM</name>
<reference evidence="1 2" key="1">
    <citation type="journal article" date="2016" name="Int. J. Syst. Evol. Microbiol.">
        <title>Descriptions of Anaerotaenia torta gen. nov., sp. nov. and Anaerocolumna cellulosilytica gen. nov., sp. nov. isolated from a methanogenic reactor of cattle waste.</title>
        <authorList>
            <person name="Uek A."/>
            <person name="Ohtaki Y."/>
            <person name="Kaku N."/>
            <person name="Ueki K."/>
        </authorList>
    </citation>
    <scope>NUCLEOTIDE SEQUENCE [LARGE SCALE GENOMIC DNA]</scope>
    <source>
        <strain evidence="1 2">SN021</strain>
    </source>
</reference>
<protein>
    <submittedName>
        <fullName evidence="1">Uncharacterized protein</fullName>
    </submittedName>
</protein>
<dbReference type="InterPro" id="IPR003593">
    <property type="entry name" value="AAA+_ATPase"/>
</dbReference>
<dbReference type="GO" id="GO:0016887">
    <property type="term" value="F:ATP hydrolysis activity"/>
    <property type="evidence" value="ECO:0007669"/>
    <property type="project" value="InterPro"/>
</dbReference>
<dbReference type="SMART" id="SM00382">
    <property type="entry name" value="AAA"/>
    <property type="match status" value="1"/>
</dbReference>